<name>A0A9P4MYW7_9PLEO</name>
<gene>
    <name evidence="2" type="ORF">CC78DRAFT_545265</name>
</gene>
<evidence type="ECO:0000313" key="2">
    <source>
        <dbReference type="EMBL" id="KAF2263025.1"/>
    </source>
</evidence>
<keyword evidence="3" id="KW-1185">Reference proteome</keyword>
<reference evidence="3" key="1">
    <citation type="journal article" date="2020" name="Stud. Mycol.">
        <title>101 Dothideomycetes genomes: A test case for predicting lifestyles and emergence of pathogens.</title>
        <authorList>
            <person name="Haridas S."/>
            <person name="Albert R."/>
            <person name="Binder M."/>
            <person name="Bloem J."/>
            <person name="LaButti K."/>
            <person name="Salamov A."/>
            <person name="Andreopoulos B."/>
            <person name="Baker S."/>
            <person name="Barry K."/>
            <person name="Bills G."/>
            <person name="Bluhm B."/>
            <person name="Cannon C."/>
            <person name="Castanera R."/>
            <person name="Culley D."/>
            <person name="Daum C."/>
            <person name="Ezra D."/>
            <person name="Gonzalez J."/>
            <person name="Henrissat B."/>
            <person name="Kuo A."/>
            <person name="Liang C."/>
            <person name="Lipzen A."/>
            <person name="Lutzoni F."/>
            <person name="Magnuson J."/>
            <person name="Mondo S."/>
            <person name="Nolan M."/>
            <person name="Ohm R."/>
            <person name="Pangilinan J."/>
            <person name="Park H.-J."/>
            <person name="Ramirez L."/>
            <person name="Alfaro M."/>
            <person name="Sun H."/>
            <person name="Tritt A."/>
            <person name="Yoshinaga Y."/>
            <person name="Zwiers L.-H."/>
            <person name="Turgeon B."/>
            <person name="Goodwin S."/>
            <person name="Spatafora J."/>
            <person name="Crous P."/>
            <person name="Grigoriev I."/>
        </authorList>
    </citation>
    <scope>NUCLEOTIDE SEQUENCE [LARGE SCALE GENOMIC DNA]</scope>
    <source>
        <strain evidence="3">CBS 304.66</strain>
    </source>
</reference>
<feature type="region of interest" description="Disordered" evidence="1">
    <location>
        <begin position="63"/>
        <end position="93"/>
    </location>
</feature>
<evidence type="ECO:0000313" key="3">
    <source>
        <dbReference type="Proteomes" id="UP000800093"/>
    </source>
</evidence>
<sequence length="179" mass="19819">MYDANLSGDYAAQFSAAADGLLGRLSAQDQEIMRLKAELATQQIKIKNLSQLTKKVEEESALKQMKGERAGLLTDKNDENDALKKDLDDKTKSLEDMQRQLDNAKDSNRSLRLSAHLITPGPNAKIPKNTIPCFNCAALYRACNNTPICDNCCASGQVYCHMAHSDNGWITSKVTQPKW</sequence>
<comment type="caution">
    <text evidence="2">The sequence shown here is derived from an EMBL/GenBank/DDBJ whole genome shotgun (WGS) entry which is preliminary data.</text>
</comment>
<accession>A0A9P4MYW7</accession>
<dbReference type="AlphaFoldDB" id="A0A9P4MYW7"/>
<evidence type="ECO:0000256" key="1">
    <source>
        <dbReference type="SAM" id="MobiDB-lite"/>
    </source>
</evidence>
<organism evidence="2 3">
    <name type="scientific">Lojkania enalia</name>
    <dbReference type="NCBI Taxonomy" id="147567"/>
    <lineage>
        <taxon>Eukaryota</taxon>
        <taxon>Fungi</taxon>
        <taxon>Dikarya</taxon>
        <taxon>Ascomycota</taxon>
        <taxon>Pezizomycotina</taxon>
        <taxon>Dothideomycetes</taxon>
        <taxon>Pleosporomycetidae</taxon>
        <taxon>Pleosporales</taxon>
        <taxon>Pleosporales incertae sedis</taxon>
        <taxon>Lojkania</taxon>
    </lineage>
</organism>
<protein>
    <submittedName>
        <fullName evidence="2">Uncharacterized protein</fullName>
    </submittedName>
</protein>
<dbReference type="Proteomes" id="UP000800093">
    <property type="component" value="Unassembled WGS sequence"/>
</dbReference>
<dbReference type="EMBL" id="ML986632">
    <property type="protein sequence ID" value="KAF2263025.1"/>
    <property type="molecule type" value="Genomic_DNA"/>
</dbReference>
<proteinExistence type="predicted"/>